<protein>
    <submittedName>
        <fullName evidence="1">Uncharacterized protein</fullName>
    </submittedName>
</protein>
<dbReference type="EMBL" id="CP053564">
    <property type="protein sequence ID" value="QJY49292.1"/>
    <property type="molecule type" value="Genomic_DNA"/>
</dbReference>
<sequence length="99" mass="11032">MPLDWTRVMDRYDGGVRIPTVAGGKTLEITGVDDTGVHIRNSLWRDVLAREHLEKAAGLIESDRMSRHAGLFVEEYRALVADVRATSAAHVLKDLGYLE</sequence>
<accession>A0A6M6JRN4</accession>
<dbReference type="Proteomes" id="UP000505377">
    <property type="component" value="Chromosome"/>
</dbReference>
<dbReference type="AlphaFoldDB" id="A0A6M6JRN4"/>
<reference evidence="1 2" key="1">
    <citation type="submission" date="2020-05" db="EMBL/GenBank/DDBJ databases">
        <authorList>
            <person name="Mo P."/>
        </authorList>
    </citation>
    <scope>NUCLEOTIDE SEQUENCE [LARGE SCALE GENOMIC DNA]</scope>
    <source>
        <strain evidence="1 2">Gen01</strain>
    </source>
</reference>
<proteinExistence type="predicted"/>
<keyword evidence="2" id="KW-1185">Reference proteome</keyword>
<gene>
    <name evidence="1" type="ORF">HOP40_28990</name>
</gene>
<name>A0A6M6JRN4_9PSEU</name>
<evidence type="ECO:0000313" key="1">
    <source>
        <dbReference type="EMBL" id="QJY49292.1"/>
    </source>
</evidence>
<organism evidence="1 2">
    <name type="scientific">Pseudonocardia broussonetiae</name>
    <dbReference type="NCBI Taxonomy" id="2736640"/>
    <lineage>
        <taxon>Bacteria</taxon>
        <taxon>Bacillati</taxon>
        <taxon>Actinomycetota</taxon>
        <taxon>Actinomycetes</taxon>
        <taxon>Pseudonocardiales</taxon>
        <taxon>Pseudonocardiaceae</taxon>
        <taxon>Pseudonocardia</taxon>
    </lineage>
</organism>
<dbReference type="KEGG" id="pbro:HOP40_28990"/>
<evidence type="ECO:0000313" key="2">
    <source>
        <dbReference type="Proteomes" id="UP000505377"/>
    </source>
</evidence>